<dbReference type="InterPro" id="IPR036286">
    <property type="entry name" value="LexA/Signal_pep-like_sf"/>
</dbReference>
<dbReference type="SUPFAM" id="SSF51306">
    <property type="entry name" value="LexA/Signal peptidase"/>
    <property type="match status" value="1"/>
</dbReference>
<dbReference type="InterPro" id="IPR039418">
    <property type="entry name" value="LexA-like"/>
</dbReference>
<proteinExistence type="predicted"/>
<dbReference type="EMBL" id="MDCJ01000007">
    <property type="protein sequence ID" value="ODS05053.1"/>
    <property type="molecule type" value="Genomic_DNA"/>
</dbReference>
<comment type="caution">
    <text evidence="2">The sequence shown here is derived from an EMBL/GenBank/DDBJ whole genome shotgun (WGS) entry which is preliminary data.</text>
</comment>
<dbReference type="CDD" id="cd06529">
    <property type="entry name" value="S24_LexA-like"/>
    <property type="match status" value="1"/>
</dbReference>
<dbReference type="GO" id="GO:0016787">
    <property type="term" value="F:hydrolase activity"/>
    <property type="evidence" value="ECO:0007669"/>
    <property type="project" value="UniProtKB-KW"/>
</dbReference>
<gene>
    <name evidence="2" type="primary">umuD</name>
    <name evidence="2" type="ORF">VSF3289_04193</name>
</gene>
<dbReference type="InterPro" id="IPR015927">
    <property type="entry name" value="Peptidase_S24_S26A/B/C"/>
</dbReference>
<dbReference type="PANTHER" id="PTHR33516:SF2">
    <property type="entry name" value="LEXA REPRESSOR-RELATED"/>
    <property type="match status" value="1"/>
</dbReference>
<organism evidence="2 3">
    <name type="scientific">Vibrio scophthalmi</name>
    <dbReference type="NCBI Taxonomy" id="45658"/>
    <lineage>
        <taxon>Bacteria</taxon>
        <taxon>Pseudomonadati</taxon>
        <taxon>Pseudomonadota</taxon>
        <taxon>Gammaproteobacteria</taxon>
        <taxon>Vibrionales</taxon>
        <taxon>Vibrionaceae</taxon>
        <taxon>Vibrio</taxon>
    </lineage>
</organism>
<sequence length="163" mass="17758">MACSNLQLSISISLTVYDDSRYLLYIKTVTIEIFMSLVSASAGISQFESPAAEYKALKSLSLDDLIVGERKSSSYFVRAQGDSMIGVGIYDGDLLVIDRSCIPRHGDVVVATNDGLFVVKLLDLHQKRLISANEEYAPVAINSASLIEGVVVQSIRCHRPLTS</sequence>
<accession>A0A1E3WGX3</accession>
<dbReference type="Proteomes" id="UP000095131">
    <property type="component" value="Unassembled WGS sequence"/>
</dbReference>
<dbReference type="Gene3D" id="2.10.109.10">
    <property type="entry name" value="Umud Fragment, subunit A"/>
    <property type="match status" value="1"/>
</dbReference>
<protein>
    <submittedName>
        <fullName evidence="2">Protein UmuD</fullName>
        <ecNumber evidence="2">3.4.21.-</ecNumber>
    </submittedName>
</protein>
<evidence type="ECO:0000259" key="1">
    <source>
        <dbReference type="Pfam" id="PF00717"/>
    </source>
</evidence>
<dbReference type="PANTHER" id="PTHR33516">
    <property type="entry name" value="LEXA REPRESSOR"/>
    <property type="match status" value="1"/>
</dbReference>
<name>A0A1E3WGX3_9VIBR</name>
<evidence type="ECO:0000313" key="2">
    <source>
        <dbReference type="EMBL" id="ODS05053.1"/>
    </source>
</evidence>
<dbReference type="PATRIC" id="fig|45658.8.peg.4174"/>
<evidence type="ECO:0000313" key="3">
    <source>
        <dbReference type="Proteomes" id="UP000095131"/>
    </source>
</evidence>
<feature type="domain" description="Peptidase S24/S26A/S26B/S26C" evidence="1">
    <location>
        <begin position="38"/>
        <end position="151"/>
    </location>
</feature>
<reference evidence="2 3" key="1">
    <citation type="submission" date="2016-08" db="EMBL/GenBank/DDBJ databases">
        <title>Genome sequencing of Vibrio scophthalmi strain FP3289, an isolated from Paralichthys olivaceus.</title>
        <authorList>
            <person name="Han H.-J."/>
        </authorList>
    </citation>
    <scope>NUCLEOTIDE SEQUENCE [LARGE SCALE GENOMIC DNA]</scope>
    <source>
        <strain evidence="2 3">FP3289</strain>
    </source>
</reference>
<dbReference type="InterPro" id="IPR050077">
    <property type="entry name" value="LexA_repressor"/>
</dbReference>
<dbReference type="Pfam" id="PF00717">
    <property type="entry name" value="Peptidase_S24"/>
    <property type="match status" value="1"/>
</dbReference>
<dbReference type="AlphaFoldDB" id="A0A1E3WGX3"/>
<dbReference type="EC" id="3.4.21.-" evidence="2"/>
<keyword evidence="2" id="KW-0378">Hydrolase</keyword>